<gene>
    <name evidence="1" type="ORF">PT974_06272</name>
</gene>
<sequence>MSSRVLPITPDSYWAETFRRLLTTQLARNLQSFETGELPDRHHDGQTITNKMKKGSLIDGWGHRPLALQAITLHVDGSDPGDADSSISLADEQHFKRRAPSASPHQAWCPAFVAPQLKMVGHSEASRQRK</sequence>
<dbReference type="EMBL" id="JAVFKD010000012">
    <property type="protein sequence ID" value="KAK5992850.1"/>
    <property type="molecule type" value="Genomic_DNA"/>
</dbReference>
<reference evidence="1 2" key="1">
    <citation type="submission" date="2024-01" db="EMBL/GenBank/DDBJ databases">
        <title>Complete genome of Cladobotryum mycophilum ATHUM6906.</title>
        <authorList>
            <person name="Christinaki A.C."/>
            <person name="Myridakis A.I."/>
            <person name="Kouvelis V.N."/>
        </authorList>
    </citation>
    <scope>NUCLEOTIDE SEQUENCE [LARGE SCALE GENOMIC DNA]</scope>
    <source>
        <strain evidence="1 2">ATHUM6906</strain>
    </source>
</reference>
<comment type="caution">
    <text evidence="1">The sequence shown here is derived from an EMBL/GenBank/DDBJ whole genome shotgun (WGS) entry which is preliminary data.</text>
</comment>
<name>A0ABR0SM76_9HYPO</name>
<evidence type="ECO:0000313" key="1">
    <source>
        <dbReference type="EMBL" id="KAK5992850.1"/>
    </source>
</evidence>
<accession>A0ABR0SM76</accession>
<dbReference type="Proteomes" id="UP001338125">
    <property type="component" value="Unassembled WGS sequence"/>
</dbReference>
<protein>
    <submittedName>
        <fullName evidence="1">Uncharacterized protein</fullName>
    </submittedName>
</protein>
<evidence type="ECO:0000313" key="2">
    <source>
        <dbReference type="Proteomes" id="UP001338125"/>
    </source>
</evidence>
<organism evidence="1 2">
    <name type="scientific">Cladobotryum mycophilum</name>
    <dbReference type="NCBI Taxonomy" id="491253"/>
    <lineage>
        <taxon>Eukaryota</taxon>
        <taxon>Fungi</taxon>
        <taxon>Dikarya</taxon>
        <taxon>Ascomycota</taxon>
        <taxon>Pezizomycotina</taxon>
        <taxon>Sordariomycetes</taxon>
        <taxon>Hypocreomycetidae</taxon>
        <taxon>Hypocreales</taxon>
        <taxon>Hypocreaceae</taxon>
        <taxon>Cladobotryum</taxon>
    </lineage>
</organism>
<keyword evidence="2" id="KW-1185">Reference proteome</keyword>
<proteinExistence type="predicted"/>